<dbReference type="HOGENOM" id="CLU_117215_3_0_11"/>
<keyword evidence="1" id="KW-0614">Plasmid</keyword>
<gene>
    <name evidence="1" type="ordered locus">pCSL0074</name>
</gene>
<proteinExistence type="predicted"/>
<sequence length="138" mass="14486">MTIIKRLGSPRHALARLREDDGYAGDAIVLPGIVLMVFFGVQIALWFQGTNIAQSAATAAYSTARAYQADSDSGRAAGEQVLTQAGGYLTSPNVSVERAPTTVTVTVTGRALSLIPGVTLPEVSRTVTGPIERWVPAS</sequence>
<dbReference type="RefSeq" id="WP_012300383.1">
    <property type="nucleotide sequence ID" value="NC_010408.1"/>
</dbReference>
<reference evidence="1 2" key="1">
    <citation type="journal article" date="2008" name="J. Bacteriol.">
        <title>Genome of the actinomycete plant pathogen Clavibacter michiganensis subsp. sepedonicus suggests recent niche adaptation.</title>
        <authorList>
            <person name="Bentley S.D."/>
            <person name="Corton C."/>
            <person name="Brown S.E."/>
            <person name="Barron A."/>
            <person name="Clark L."/>
            <person name="Doggett J."/>
            <person name="Harris B."/>
            <person name="Ormond D."/>
            <person name="Quail M.A."/>
            <person name="May G."/>
            <person name="Francis D."/>
            <person name="Knudson D."/>
            <person name="Parkhill J."/>
            <person name="Ishimaru C.A."/>
        </authorList>
    </citation>
    <scope>NUCLEOTIDE SEQUENCE [LARGE SCALE GENOMIC DNA]</scope>
    <source>
        <strain evidence="2">ATCC 33113 / DSM 20744 / JCM 9667 / LMG 2889 / ICMP 2535 / C-1</strain>
    </source>
</reference>
<dbReference type="AlphaFoldDB" id="B0RJC7"/>
<dbReference type="GeneID" id="29472827"/>
<dbReference type="OrthoDB" id="5080158at2"/>
<keyword evidence="2" id="KW-1185">Reference proteome</keyword>
<name>B0RJC7_CLASE</name>
<protein>
    <submittedName>
        <fullName evidence="1">Membrane protein</fullName>
    </submittedName>
</protein>
<accession>B0RJC7</accession>
<evidence type="ECO:0000313" key="2">
    <source>
        <dbReference type="Proteomes" id="UP000001318"/>
    </source>
</evidence>
<dbReference type="eggNOG" id="COG4961">
    <property type="taxonomic scope" value="Bacteria"/>
</dbReference>
<dbReference type="KEGG" id="cms:pCSL0074"/>
<dbReference type="Proteomes" id="UP000001318">
    <property type="component" value="Plasmid pCSL1"/>
</dbReference>
<evidence type="ECO:0000313" key="1">
    <source>
        <dbReference type="EMBL" id="CAQ03317.1"/>
    </source>
</evidence>
<dbReference type="EMBL" id="AM849036">
    <property type="protein sequence ID" value="CAQ03317.1"/>
    <property type="molecule type" value="Genomic_DNA"/>
</dbReference>
<organism evidence="1 2">
    <name type="scientific">Clavibacter sepedonicus</name>
    <name type="common">Clavibacter michiganensis subsp. sepedonicus</name>
    <dbReference type="NCBI Taxonomy" id="31964"/>
    <lineage>
        <taxon>Bacteria</taxon>
        <taxon>Bacillati</taxon>
        <taxon>Actinomycetota</taxon>
        <taxon>Actinomycetes</taxon>
        <taxon>Micrococcales</taxon>
        <taxon>Microbacteriaceae</taxon>
        <taxon>Clavibacter</taxon>
    </lineage>
</organism>
<geneLocation type="plasmid" evidence="1 2">
    <name>pCSL1</name>
</geneLocation>